<dbReference type="AlphaFoldDB" id="A0A4Q5KGU2"/>
<comment type="caution">
    <text evidence="7">The sequence shown here is derived from an EMBL/GenBank/DDBJ whole genome shotgun (WGS) entry which is preliminary data.</text>
</comment>
<dbReference type="EC" id="1.8.4.11" evidence="5"/>
<evidence type="ECO:0000259" key="6">
    <source>
        <dbReference type="Pfam" id="PF01625"/>
    </source>
</evidence>
<comment type="function">
    <text evidence="5">Has an important function as a repair enzyme for proteins that have been inactivated by oxidation. Catalyzes the reversible oxidation-reduction of methionine sulfoxide in proteins to methionine.</text>
</comment>
<feature type="domain" description="Peptide methionine sulphoxide reductase MsrA" evidence="6">
    <location>
        <begin position="53"/>
        <end position="206"/>
    </location>
</feature>
<dbReference type="SUPFAM" id="SSF55068">
    <property type="entry name" value="Peptide methionine sulfoxide reductase"/>
    <property type="match status" value="1"/>
</dbReference>
<keyword evidence="2 5" id="KW-0560">Oxidoreductase</keyword>
<evidence type="ECO:0000256" key="3">
    <source>
        <dbReference type="ARBA" id="ARBA00047806"/>
    </source>
</evidence>
<dbReference type="InterPro" id="IPR002569">
    <property type="entry name" value="Met_Sox_Rdtase_MsrA_dom"/>
</dbReference>
<dbReference type="OrthoDB" id="4174719at2"/>
<protein>
    <recommendedName>
        <fullName evidence="5">Peptide methionine sulfoxide reductase MsrA</fullName>
        <shortName evidence="5">Protein-methionine-S-oxide reductase</shortName>
        <ecNumber evidence="5">1.8.4.11</ecNumber>
    </recommendedName>
    <alternativeName>
        <fullName evidence="5">Peptide-methionine (S)-S-oxide reductase</fullName>
        <shortName evidence="5">Peptide Met(O) reductase</shortName>
    </alternativeName>
</protein>
<dbReference type="GO" id="GO:0008113">
    <property type="term" value="F:peptide-methionine (S)-S-oxide reductase activity"/>
    <property type="evidence" value="ECO:0007669"/>
    <property type="project" value="UniProtKB-UniRule"/>
</dbReference>
<dbReference type="PANTHER" id="PTHR42799:SF2">
    <property type="entry name" value="MITOCHONDRIAL PEPTIDE METHIONINE SULFOXIDE REDUCTASE"/>
    <property type="match status" value="1"/>
</dbReference>
<evidence type="ECO:0000313" key="8">
    <source>
        <dbReference type="Proteomes" id="UP000293465"/>
    </source>
</evidence>
<dbReference type="HAMAP" id="MF_01401">
    <property type="entry name" value="MsrA"/>
    <property type="match status" value="1"/>
</dbReference>
<proteinExistence type="inferred from homology"/>
<dbReference type="PANTHER" id="PTHR42799">
    <property type="entry name" value="MITOCHONDRIAL PEPTIDE METHIONINE SULFOXIDE REDUCTASE"/>
    <property type="match status" value="1"/>
</dbReference>
<dbReference type="NCBIfam" id="TIGR00401">
    <property type="entry name" value="msrA"/>
    <property type="match status" value="1"/>
</dbReference>
<dbReference type="GO" id="GO:0005737">
    <property type="term" value="C:cytoplasm"/>
    <property type="evidence" value="ECO:0007669"/>
    <property type="project" value="TreeGrafter"/>
</dbReference>
<dbReference type="Gene3D" id="3.30.1060.10">
    <property type="entry name" value="Peptide methionine sulphoxide reductase MsrA"/>
    <property type="match status" value="1"/>
</dbReference>
<reference evidence="7 8" key="1">
    <citation type="submission" date="2019-02" db="EMBL/GenBank/DDBJ databases">
        <title>Genome sequences of Aliivibrio finisterrensis strains from farmed Atlantic salmon.</title>
        <authorList>
            <person name="Bowman J.P."/>
        </authorList>
    </citation>
    <scope>NUCLEOTIDE SEQUENCE [LARGE SCALE GENOMIC DNA]</scope>
    <source>
        <strain evidence="7 8">A32</strain>
    </source>
</reference>
<accession>A0A4Q5KGU2</accession>
<dbReference type="InterPro" id="IPR036509">
    <property type="entry name" value="Met_Sox_Rdtase_MsrA_sf"/>
</dbReference>
<organism evidence="7 8">
    <name type="scientific">Aliivibrio finisterrensis</name>
    <dbReference type="NCBI Taxonomy" id="511998"/>
    <lineage>
        <taxon>Bacteria</taxon>
        <taxon>Pseudomonadati</taxon>
        <taxon>Pseudomonadota</taxon>
        <taxon>Gammaproteobacteria</taxon>
        <taxon>Vibrionales</taxon>
        <taxon>Vibrionaceae</taxon>
        <taxon>Aliivibrio</taxon>
    </lineage>
</organism>
<dbReference type="GO" id="GO:0033744">
    <property type="term" value="F:L-methionine:thioredoxin-disulfide S-oxidoreductase activity"/>
    <property type="evidence" value="ECO:0007669"/>
    <property type="project" value="RHEA"/>
</dbReference>
<dbReference type="EMBL" id="SEZJ01000015">
    <property type="protein sequence ID" value="RYU45304.1"/>
    <property type="molecule type" value="Genomic_DNA"/>
</dbReference>
<evidence type="ECO:0000313" key="7">
    <source>
        <dbReference type="EMBL" id="RYU45304.1"/>
    </source>
</evidence>
<dbReference type="InterPro" id="IPR050162">
    <property type="entry name" value="MsrA_MetSO_reductase"/>
</dbReference>
<evidence type="ECO:0000256" key="2">
    <source>
        <dbReference type="ARBA" id="ARBA00023002"/>
    </source>
</evidence>
<evidence type="ECO:0000256" key="4">
    <source>
        <dbReference type="ARBA" id="ARBA00048782"/>
    </source>
</evidence>
<name>A0A4Q5KGU2_9GAMM</name>
<comment type="similarity">
    <text evidence="1 5">Belongs to the MsrA Met sulfoxide reductase family.</text>
</comment>
<sequence length="216" mass="24319">MVIYSLCRVAQGKSLLNDSVEGCDMTINKQNLRPHHFISQVDLEITPPDHDVIYVGMGCFWGAERLFWQLPGVYSTAVGYTGGDTLNPNYKEVCTGTTNHVEVVKVVFNPTLISLETVLHSFWQNHNPTQGMRQGNDIGTQYRSVIYTNSEQQQLIAEETQQQYQTALEKQGINAPITTEILPINIFYFAEEYHQQYLAKNPDGYCGLDGTGACFL</sequence>
<comment type="catalytic activity">
    <reaction evidence="4 5">
        <text>[thioredoxin]-disulfide + L-methionine + H2O = L-methionine (S)-S-oxide + [thioredoxin]-dithiol</text>
        <dbReference type="Rhea" id="RHEA:19993"/>
        <dbReference type="Rhea" id="RHEA-COMP:10698"/>
        <dbReference type="Rhea" id="RHEA-COMP:10700"/>
        <dbReference type="ChEBI" id="CHEBI:15377"/>
        <dbReference type="ChEBI" id="CHEBI:29950"/>
        <dbReference type="ChEBI" id="CHEBI:50058"/>
        <dbReference type="ChEBI" id="CHEBI:57844"/>
        <dbReference type="ChEBI" id="CHEBI:58772"/>
        <dbReference type="EC" id="1.8.4.11"/>
    </reaction>
</comment>
<gene>
    <name evidence="5 7" type="primary">msrA</name>
    <name evidence="7" type="ORF">ERW49_14945</name>
</gene>
<evidence type="ECO:0000256" key="1">
    <source>
        <dbReference type="ARBA" id="ARBA00005591"/>
    </source>
</evidence>
<dbReference type="GO" id="GO:0034599">
    <property type="term" value="P:cellular response to oxidative stress"/>
    <property type="evidence" value="ECO:0007669"/>
    <property type="project" value="TreeGrafter"/>
</dbReference>
<feature type="active site" evidence="5">
    <location>
        <position position="59"/>
    </location>
</feature>
<evidence type="ECO:0000256" key="5">
    <source>
        <dbReference type="HAMAP-Rule" id="MF_01401"/>
    </source>
</evidence>
<comment type="catalytic activity">
    <reaction evidence="3 5">
        <text>L-methionyl-[protein] + [thioredoxin]-disulfide + H2O = L-methionyl-(S)-S-oxide-[protein] + [thioredoxin]-dithiol</text>
        <dbReference type="Rhea" id="RHEA:14217"/>
        <dbReference type="Rhea" id="RHEA-COMP:10698"/>
        <dbReference type="Rhea" id="RHEA-COMP:10700"/>
        <dbReference type="Rhea" id="RHEA-COMP:12313"/>
        <dbReference type="Rhea" id="RHEA-COMP:12315"/>
        <dbReference type="ChEBI" id="CHEBI:15377"/>
        <dbReference type="ChEBI" id="CHEBI:16044"/>
        <dbReference type="ChEBI" id="CHEBI:29950"/>
        <dbReference type="ChEBI" id="CHEBI:44120"/>
        <dbReference type="ChEBI" id="CHEBI:50058"/>
        <dbReference type="EC" id="1.8.4.11"/>
    </reaction>
</comment>
<dbReference type="Proteomes" id="UP000293465">
    <property type="component" value="Unassembled WGS sequence"/>
</dbReference>
<dbReference type="Pfam" id="PF01625">
    <property type="entry name" value="PMSR"/>
    <property type="match status" value="1"/>
</dbReference>